<proteinExistence type="predicted"/>
<evidence type="ECO:0008006" key="4">
    <source>
        <dbReference type="Google" id="ProtNLM"/>
    </source>
</evidence>
<evidence type="ECO:0000313" key="3">
    <source>
        <dbReference type="Proteomes" id="UP000242972"/>
    </source>
</evidence>
<feature type="transmembrane region" description="Helical" evidence="1">
    <location>
        <begin position="26"/>
        <end position="45"/>
    </location>
</feature>
<feature type="transmembrane region" description="Helical" evidence="1">
    <location>
        <begin position="182"/>
        <end position="209"/>
    </location>
</feature>
<keyword evidence="1" id="KW-0812">Transmembrane</keyword>
<organism evidence="2 3">
    <name type="scientific">Sulfobacillus benefaciens</name>
    <dbReference type="NCBI Taxonomy" id="453960"/>
    <lineage>
        <taxon>Bacteria</taxon>
        <taxon>Bacillati</taxon>
        <taxon>Bacillota</taxon>
        <taxon>Clostridia</taxon>
        <taxon>Eubacteriales</taxon>
        <taxon>Clostridiales Family XVII. Incertae Sedis</taxon>
        <taxon>Sulfobacillus</taxon>
    </lineage>
</organism>
<reference evidence="2 3" key="1">
    <citation type="journal article" date="2014" name="BMC Genomics">
        <title>Comparison of environmental and isolate Sulfobacillus genomes reveals diverse carbon, sulfur, nitrogen, and hydrogen metabolisms.</title>
        <authorList>
            <person name="Justice N.B."/>
            <person name="Norman A."/>
            <person name="Brown C.T."/>
            <person name="Singh A."/>
            <person name="Thomas B.C."/>
            <person name="Banfield J.F."/>
        </authorList>
    </citation>
    <scope>NUCLEOTIDE SEQUENCE [LARGE SCALE GENOMIC DNA]</scope>
    <source>
        <strain evidence="2">AMDSBA4</strain>
    </source>
</reference>
<name>A0A2T2XIP2_9FIRM</name>
<evidence type="ECO:0000256" key="1">
    <source>
        <dbReference type="SAM" id="Phobius"/>
    </source>
</evidence>
<feature type="transmembrane region" description="Helical" evidence="1">
    <location>
        <begin position="157"/>
        <end position="175"/>
    </location>
</feature>
<gene>
    <name evidence="2" type="ORF">C7B46_05490</name>
</gene>
<accession>A0A2T2XIP2</accession>
<protein>
    <recommendedName>
        <fullName evidence="4">Glycosyltransferase RgtA/B/C/D-like domain-containing protein</fullName>
    </recommendedName>
</protein>
<evidence type="ECO:0000313" key="2">
    <source>
        <dbReference type="EMBL" id="PSR34371.1"/>
    </source>
</evidence>
<dbReference type="Pfam" id="PF09852">
    <property type="entry name" value="DUF2079"/>
    <property type="match status" value="1"/>
</dbReference>
<dbReference type="Proteomes" id="UP000242972">
    <property type="component" value="Unassembled WGS sequence"/>
</dbReference>
<keyword evidence="1" id="KW-0472">Membrane</keyword>
<dbReference type="InterPro" id="IPR018650">
    <property type="entry name" value="STSV1_Orf64"/>
</dbReference>
<feature type="transmembrane region" description="Helical" evidence="1">
    <location>
        <begin position="215"/>
        <end position="242"/>
    </location>
</feature>
<feature type="transmembrane region" description="Helical" evidence="1">
    <location>
        <begin position="90"/>
        <end position="123"/>
    </location>
</feature>
<dbReference type="AlphaFoldDB" id="A0A2T2XIP2"/>
<sequence length="272" mass="30180">MISNLHDGNETSLGSGQGSLLQPDRFARWAWVWAYGAVVTTLAVVRYSLYVVHGYSFSGYLTAFSLITQGHSKDLLNDPLTRTIASNHSWIIWLLAPLVSVLGVGFLFFLSALVVASGALALYRIGQLWQLEPRTSAIISSLYLLYPPLIAANIYDFHPGVWAVPLLLWLVWFAFKKNWWGFAIILVFMTGLGMPVTGALVLTGIGLLLNRKSVWFGVANLTFTALYWSLGHSGLVLPFWAWPGQLSLRTALYLIWAADRGSCRLVSTPNHH</sequence>
<comment type="caution">
    <text evidence="2">The sequence shown here is derived from an EMBL/GenBank/DDBJ whole genome shotgun (WGS) entry which is preliminary data.</text>
</comment>
<keyword evidence="1" id="KW-1133">Transmembrane helix</keyword>
<dbReference type="EMBL" id="PXYW01000009">
    <property type="protein sequence ID" value="PSR34371.1"/>
    <property type="molecule type" value="Genomic_DNA"/>
</dbReference>